<protein>
    <submittedName>
        <fullName evidence="1">Uncharacterized protein</fullName>
    </submittedName>
</protein>
<name>A0A9E7FAS7_9LILI</name>
<reference evidence="1" key="1">
    <citation type="submission" date="2022-05" db="EMBL/GenBank/DDBJ databases">
        <title>The Musa troglodytarum L. genome provides insights into the mechanism of non-climacteric behaviour and enrichment of carotenoids.</title>
        <authorList>
            <person name="Wang J."/>
        </authorList>
    </citation>
    <scope>NUCLEOTIDE SEQUENCE</scope>
    <source>
        <tissue evidence="1">Leaf</tissue>
    </source>
</reference>
<dbReference type="AlphaFoldDB" id="A0A9E7FAS7"/>
<gene>
    <name evidence="1" type="ORF">MUK42_24787</name>
</gene>
<organism evidence="1 2">
    <name type="scientific">Musa troglodytarum</name>
    <name type="common">fe'i banana</name>
    <dbReference type="NCBI Taxonomy" id="320322"/>
    <lineage>
        <taxon>Eukaryota</taxon>
        <taxon>Viridiplantae</taxon>
        <taxon>Streptophyta</taxon>
        <taxon>Embryophyta</taxon>
        <taxon>Tracheophyta</taxon>
        <taxon>Spermatophyta</taxon>
        <taxon>Magnoliopsida</taxon>
        <taxon>Liliopsida</taxon>
        <taxon>Zingiberales</taxon>
        <taxon>Musaceae</taxon>
        <taxon>Musa</taxon>
    </lineage>
</organism>
<dbReference type="EMBL" id="CP097504">
    <property type="protein sequence ID" value="URD90423.1"/>
    <property type="molecule type" value="Genomic_DNA"/>
</dbReference>
<dbReference type="Proteomes" id="UP001055439">
    <property type="component" value="Chromosome 2"/>
</dbReference>
<evidence type="ECO:0000313" key="1">
    <source>
        <dbReference type="EMBL" id="URD90423.1"/>
    </source>
</evidence>
<keyword evidence="2" id="KW-1185">Reference proteome</keyword>
<accession>A0A9E7FAS7</accession>
<sequence length="48" mass="5727">MVIKFTQNRCLIDYLSTISKIQNIDHSELIRLREVVEPCFCPNKMSWL</sequence>
<proteinExistence type="predicted"/>
<evidence type="ECO:0000313" key="2">
    <source>
        <dbReference type="Proteomes" id="UP001055439"/>
    </source>
</evidence>